<comment type="caution">
    <text evidence="1">The sequence shown here is derived from an EMBL/GenBank/DDBJ whole genome shotgun (WGS) entry which is preliminary data.</text>
</comment>
<evidence type="ECO:0000313" key="2">
    <source>
        <dbReference type="Proteomes" id="UP001154282"/>
    </source>
</evidence>
<gene>
    <name evidence="1" type="ORF">LITE_LOCUS25983</name>
</gene>
<protein>
    <recommendedName>
        <fullName evidence="3">RNase H type-1 domain-containing protein</fullName>
    </recommendedName>
</protein>
<organism evidence="1 2">
    <name type="scientific">Linum tenue</name>
    <dbReference type="NCBI Taxonomy" id="586396"/>
    <lineage>
        <taxon>Eukaryota</taxon>
        <taxon>Viridiplantae</taxon>
        <taxon>Streptophyta</taxon>
        <taxon>Embryophyta</taxon>
        <taxon>Tracheophyta</taxon>
        <taxon>Spermatophyta</taxon>
        <taxon>Magnoliopsida</taxon>
        <taxon>eudicotyledons</taxon>
        <taxon>Gunneridae</taxon>
        <taxon>Pentapetalae</taxon>
        <taxon>rosids</taxon>
        <taxon>fabids</taxon>
        <taxon>Malpighiales</taxon>
        <taxon>Linaceae</taxon>
        <taxon>Linum</taxon>
    </lineage>
</organism>
<dbReference type="AlphaFoldDB" id="A0AAV0LYI4"/>
<keyword evidence="2" id="KW-1185">Reference proteome</keyword>
<dbReference type="Proteomes" id="UP001154282">
    <property type="component" value="Unassembled WGS sequence"/>
</dbReference>
<dbReference type="EMBL" id="CAMGYJ010000006">
    <property type="protein sequence ID" value="CAI0438977.1"/>
    <property type="molecule type" value="Genomic_DNA"/>
</dbReference>
<proteinExistence type="predicted"/>
<sequence>MIEVDSLTLTEKIEQAEEVQTETGVICRRIVRLLQDQTPTPGCIKHVRRAANVCAHILAHNGTSWDSREVWCDNPPLFLVDQLRLDNVTFTPN</sequence>
<accession>A0AAV0LYI4</accession>
<reference evidence="1" key="1">
    <citation type="submission" date="2022-08" db="EMBL/GenBank/DDBJ databases">
        <authorList>
            <person name="Gutierrez-Valencia J."/>
        </authorList>
    </citation>
    <scope>NUCLEOTIDE SEQUENCE</scope>
</reference>
<evidence type="ECO:0008006" key="3">
    <source>
        <dbReference type="Google" id="ProtNLM"/>
    </source>
</evidence>
<name>A0AAV0LYI4_9ROSI</name>
<evidence type="ECO:0000313" key="1">
    <source>
        <dbReference type="EMBL" id="CAI0438977.1"/>
    </source>
</evidence>